<proteinExistence type="predicted"/>
<dbReference type="RefSeq" id="WP_005218663.1">
    <property type="nucleotide sequence ID" value="NZ_KI392040.1"/>
</dbReference>
<sequence>MANVVNVANYFLLLNKRRYEKISSEDDKDSRFQTEADMITHLKLQKLVYYAQGLYLAYFNKPLFTQSVEAWRHGPVVNDLYHIFKPYHKNDLMPLADKINENDLQLDDNEKFIIKMTFKRYGGLSANTLRDKTHEEPTWLNTYELNKNNVIDNELMKSFFVEQIKQDLDRLYTER</sequence>
<keyword evidence="3" id="KW-1185">Reference proteome</keyword>
<name>C3XGL5_9HELI</name>
<gene>
    <name evidence="2" type="ORF">HRAG_01211</name>
</gene>
<comment type="caution">
    <text evidence="2">The sequence shown here is derived from an EMBL/GenBank/DDBJ whole genome shotgun (WGS) entry which is preliminary data.</text>
</comment>
<feature type="domain" description="Antitoxin SocA-like Panacea" evidence="1">
    <location>
        <begin position="44"/>
        <end position="139"/>
    </location>
</feature>
<evidence type="ECO:0000259" key="1">
    <source>
        <dbReference type="Pfam" id="PF13274"/>
    </source>
</evidence>
<reference evidence="2 3" key="1">
    <citation type="journal article" date="2014" name="Genome Announc.">
        <title>Draft genome sequences of six enterohepatic helicobacter species isolated from humans and one from rhesus macaques.</title>
        <authorList>
            <person name="Shen Z."/>
            <person name="Sheh A."/>
            <person name="Young S.K."/>
            <person name="Abouelliel A."/>
            <person name="Ward D.V."/>
            <person name="Earl A.M."/>
            <person name="Fox J.G."/>
        </authorList>
    </citation>
    <scope>NUCLEOTIDE SEQUENCE [LARGE SCALE GENOMIC DNA]</scope>
    <source>
        <strain evidence="2 3">ATCC 43879</strain>
    </source>
</reference>
<dbReference type="AlphaFoldDB" id="C3XGL5"/>
<dbReference type="eggNOG" id="COG3600">
    <property type="taxonomic scope" value="Bacteria"/>
</dbReference>
<evidence type="ECO:0000313" key="2">
    <source>
        <dbReference type="EMBL" id="EEO24154.1"/>
    </source>
</evidence>
<dbReference type="EMBL" id="ACDN02000056">
    <property type="protein sequence ID" value="EEO24154.1"/>
    <property type="molecule type" value="Genomic_DNA"/>
</dbReference>
<dbReference type="InterPro" id="IPR025272">
    <property type="entry name" value="SocA_Panacea"/>
</dbReference>
<dbReference type="OrthoDB" id="9799173at2"/>
<organism evidence="2 3">
    <name type="scientific">Helicobacter bilis ATCC 43879</name>
    <dbReference type="NCBI Taxonomy" id="613026"/>
    <lineage>
        <taxon>Bacteria</taxon>
        <taxon>Pseudomonadati</taxon>
        <taxon>Campylobacterota</taxon>
        <taxon>Epsilonproteobacteria</taxon>
        <taxon>Campylobacterales</taxon>
        <taxon>Helicobacteraceae</taxon>
        <taxon>Helicobacter</taxon>
    </lineage>
</organism>
<accession>C3XGL5</accession>
<dbReference type="Proteomes" id="UP000005085">
    <property type="component" value="Unassembled WGS sequence"/>
</dbReference>
<protein>
    <recommendedName>
        <fullName evidence="1">Antitoxin SocA-like Panacea domain-containing protein</fullName>
    </recommendedName>
</protein>
<evidence type="ECO:0000313" key="3">
    <source>
        <dbReference type="Proteomes" id="UP000005085"/>
    </source>
</evidence>
<dbReference type="HOGENOM" id="CLU_110683_4_0_7"/>
<dbReference type="Pfam" id="PF13274">
    <property type="entry name" value="SocA_Panacea"/>
    <property type="match status" value="1"/>
</dbReference>